<dbReference type="PIRSF" id="PIRSF018567">
    <property type="entry name" value="AcoX"/>
    <property type="match status" value="1"/>
</dbReference>
<dbReference type="GO" id="GO:0051287">
    <property type="term" value="F:NAD binding"/>
    <property type="evidence" value="ECO:0007669"/>
    <property type="project" value="UniProtKB-ARBA"/>
</dbReference>
<proteinExistence type="predicted"/>
<evidence type="ECO:0000313" key="2">
    <source>
        <dbReference type="Proteomes" id="UP000270261"/>
    </source>
</evidence>
<dbReference type="Pfam" id="PF01513">
    <property type="entry name" value="NAD_kinase"/>
    <property type="match status" value="1"/>
</dbReference>
<dbReference type="InterPro" id="IPR039065">
    <property type="entry name" value="AcoX-like"/>
</dbReference>
<accession>A0A3R8NCW4</accession>
<dbReference type="SUPFAM" id="SSF111331">
    <property type="entry name" value="NAD kinase/diacylglycerol kinase-like"/>
    <property type="match status" value="1"/>
</dbReference>
<dbReference type="InterPro" id="IPR011391">
    <property type="entry name" value="AcoX_kinase"/>
</dbReference>
<dbReference type="InterPro" id="IPR016064">
    <property type="entry name" value="NAD/diacylglycerol_kinase_sf"/>
</dbReference>
<dbReference type="EMBL" id="RRUE01000001">
    <property type="protein sequence ID" value="RRN45708.1"/>
    <property type="molecule type" value="Genomic_DNA"/>
</dbReference>
<organism evidence="1 2">
    <name type="scientific">Lautropia dentalis</name>
    <dbReference type="NCBI Taxonomy" id="2490857"/>
    <lineage>
        <taxon>Bacteria</taxon>
        <taxon>Pseudomonadati</taxon>
        <taxon>Pseudomonadota</taxon>
        <taxon>Betaproteobacteria</taxon>
        <taxon>Burkholderiales</taxon>
        <taxon>Burkholderiaceae</taxon>
        <taxon>Lautropia</taxon>
    </lineage>
</organism>
<dbReference type="GO" id="GO:0005524">
    <property type="term" value="F:ATP binding"/>
    <property type="evidence" value="ECO:0007669"/>
    <property type="project" value="UniProtKB-ARBA"/>
</dbReference>
<evidence type="ECO:0000313" key="1">
    <source>
        <dbReference type="EMBL" id="RRN45708.1"/>
    </source>
</evidence>
<gene>
    <name evidence="1" type="ORF">EHV23_06045</name>
</gene>
<dbReference type="Proteomes" id="UP000270261">
    <property type="component" value="Unassembled WGS sequence"/>
</dbReference>
<dbReference type="PANTHER" id="PTHR40697">
    <property type="entry name" value="ACETOIN CATABOLISM PROTEIN X"/>
    <property type="match status" value="1"/>
</dbReference>
<keyword evidence="2" id="KW-1185">Reference proteome</keyword>
<reference evidence="1 2" key="1">
    <citation type="submission" date="2018-11" db="EMBL/GenBank/DDBJ databases">
        <title>Genome sequencing of Lautropia sp. KCOM 2505 (= ChDC F240).</title>
        <authorList>
            <person name="Kook J.-K."/>
            <person name="Park S.-N."/>
            <person name="Lim Y.K."/>
        </authorList>
    </citation>
    <scope>NUCLEOTIDE SEQUENCE [LARGE SCALE GENOMIC DNA]</scope>
    <source>
        <strain evidence="1 2">KCOM 2505</strain>
    </source>
</reference>
<name>A0A3R8NCW4_9BURK</name>
<dbReference type="GO" id="GO:0003951">
    <property type="term" value="F:NAD+ kinase activity"/>
    <property type="evidence" value="ECO:0007669"/>
    <property type="project" value="InterPro"/>
</dbReference>
<comment type="caution">
    <text evidence="1">The sequence shown here is derived from an EMBL/GenBank/DDBJ whole genome shotgun (WGS) entry which is preliminary data.</text>
</comment>
<dbReference type="InterPro" id="IPR017438">
    <property type="entry name" value="ATP-NAD_kinase_N"/>
</dbReference>
<dbReference type="InterPro" id="IPR002504">
    <property type="entry name" value="NADK"/>
</dbReference>
<protein>
    <submittedName>
        <fullName evidence="1">Acetoin catabolism protein X</fullName>
    </submittedName>
</protein>
<dbReference type="Gene3D" id="3.40.50.10330">
    <property type="entry name" value="Probable inorganic polyphosphate/atp-NAD kinase, domain 1"/>
    <property type="match status" value="1"/>
</dbReference>
<sequence length="390" mass="42251">MHACLPCQSANRGLVNECMTRSRAGGTDMAHGSEPVRVGMIANPVSARDVRRVLSDAAGLTLGERVAMLLRVLRVLASMGVDEVLLMPEREGLRALLDRQLLRESSQAYRRLPTLRWLDMTVSGSVADTLAAASLMRDQGVRALMVMGGDGTHRAVASVCRDVPIVGISTGTNNAFPPMREVTVTAMATALYVRGRIPEAVAVRNEKRLDVRCIDTQRERVREDIALIDVGVLNERILGARAIGDAGSLHTILVTQASPEAVGLSGVAAMLQPVGRHEPGGLMVRLGTGDETLREGQMHRAPWTLHAALAPGLITAIPVRSWRWLPAGEIWEISGQDGLLSLDGEREMAFRSHERVEICLHDQGLKTLDVPACLHYAAREHLLLEHEAAG</sequence>
<dbReference type="PANTHER" id="PTHR40697:SF3">
    <property type="entry name" value="ACETOIN CATABOLISM PROTEIN X"/>
    <property type="match status" value="1"/>
</dbReference>
<dbReference type="AlphaFoldDB" id="A0A3R8NCW4"/>
<dbReference type="GO" id="GO:0006741">
    <property type="term" value="P:NADP+ biosynthetic process"/>
    <property type="evidence" value="ECO:0007669"/>
    <property type="project" value="InterPro"/>
</dbReference>